<dbReference type="EMBL" id="PFFQ01000037">
    <property type="protein sequence ID" value="PIW16454.1"/>
    <property type="molecule type" value="Genomic_DNA"/>
</dbReference>
<dbReference type="Pfam" id="PF04073">
    <property type="entry name" value="tRNA_edit"/>
    <property type="match status" value="1"/>
</dbReference>
<reference evidence="6 7" key="1">
    <citation type="submission" date="2017-09" db="EMBL/GenBank/DDBJ databases">
        <title>Depth-based differentiation of microbial function through sediment-hosted aquifers and enrichment of novel symbionts in the deep terrestrial subsurface.</title>
        <authorList>
            <person name="Probst A.J."/>
            <person name="Ladd B."/>
            <person name="Jarett J.K."/>
            <person name="Geller-Mcgrath D.E."/>
            <person name="Sieber C.M."/>
            <person name="Emerson J.B."/>
            <person name="Anantharaman K."/>
            <person name="Thomas B.C."/>
            <person name="Malmstrom R."/>
            <person name="Stieglmeier M."/>
            <person name="Klingl A."/>
            <person name="Woyke T."/>
            <person name="Ryan C.M."/>
            <person name="Banfield J.F."/>
        </authorList>
    </citation>
    <scope>NUCLEOTIDE SEQUENCE [LARGE SCALE GENOMIC DNA]</scope>
    <source>
        <strain evidence="6">CG17_big_fil_post_rev_8_21_14_2_50_48_46</strain>
    </source>
</reference>
<dbReference type="InterPro" id="IPR036754">
    <property type="entry name" value="YbaK/aa-tRNA-synt-asso_dom_sf"/>
</dbReference>
<dbReference type="GO" id="GO:0006412">
    <property type="term" value="P:translation"/>
    <property type="evidence" value="ECO:0007669"/>
    <property type="project" value="UniProtKB-KW"/>
</dbReference>
<dbReference type="AlphaFoldDB" id="A0A2M7G4J0"/>
<dbReference type="NCBIfam" id="TIGR00011">
    <property type="entry name" value="YbaK_EbsC"/>
    <property type="match status" value="1"/>
</dbReference>
<evidence type="ECO:0000313" key="6">
    <source>
        <dbReference type="EMBL" id="PIW16454.1"/>
    </source>
</evidence>
<dbReference type="Proteomes" id="UP000231019">
    <property type="component" value="Unassembled WGS sequence"/>
</dbReference>
<evidence type="ECO:0000313" key="7">
    <source>
        <dbReference type="Proteomes" id="UP000231019"/>
    </source>
</evidence>
<evidence type="ECO:0000259" key="5">
    <source>
        <dbReference type="Pfam" id="PF04073"/>
    </source>
</evidence>
<dbReference type="PANTHER" id="PTHR30411:SF0">
    <property type="entry name" value="CYS-TRNA(PRO)_CYS-TRNA(CYS) DEACYLASE YBAK"/>
    <property type="match status" value="1"/>
</dbReference>
<feature type="domain" description="YbaK/aminoacyl-tRNA synthetase-associated" evidence="5">
    <location>
        <begin position="33"/>
        <end position="147"/>
    </location>
</feature>
<comment type="similarity">
    <text evidence="1 4">Belongs to the prolyl-tRNA editing family. YbaK/EbsC subfamily.</text>
</comment>
<keyword evidence="3 4" id="KW-0456">Lyase</keyword>
<evidence type="ECO:0000256" key="3">
    <source>
        <dbReference type="ARBA" id="ARBA00023239"/>
    </source>
</evidence>
<dbReference type="GO" id="GO:0016829">
    <property type="term" value="F:lyase activity"/>
    <property type="evidence" value="ECO:0007669"/>
    <property type="project" value="UniProtKB-KW"/>
</dbReference>
<dbReference type="PANTHER" id="PTHR30411">
    <property type="entry name" value="CYTOPLASMIC PROTEIN"/>
    <property type="match status" value="1"/>
</dbReference>
<dbReference type="SUPFAM" id="SSF55826">
    <property type="entry name" value="YbaK/ProRS associated domain"/>
    <property type="match status" value="1"/>
</dbReference>
<organism evidence="6 7">
    <name type="scientific">bacterium (Candidatus Blackallbacteria) CG17_big_fil_post_rev_8_21_14_2_50_48_46</name>
    <dbReference type="NCBI Taxonomy" id="2014261"/>
    <lineage>
        <taxon>Bacteria</taxon>
        <taxon>Candidatus Blackallbacteria</taxon>
    </lineage>
</organism>
<evidence type="ECO:0000256" key="1">
    <source>
        <dbReference type="ARBA" id="ARBA00009798"/>
    </source>
</evidence>
<accession>A0A2M7G4J0</accession>
<evidence type="ECO:0000256" key="2">
    <source>
        <dbReference type="ARBA" id="ARBA00022917"/>
    </source>
</evidence>
<dbReference type="Gene3D" id="3.90.960.10">
    <property type="entry name" value="YbaK/aminoacyl-tRNA synthetase-associated domain"/>
    <property type="match status" value="1"/>
</dbReference>
<evidence type="ECO:0000256" key="4">
    <source>
        <dbReference type="PIRNR" id="PIRNR006181"/>
    </source>
</evidence>
<protein>
    <recommendedName>
        <fullName evidence="4">Cys-tRNA(Pro)/Cys-tRNA(Cys) deacylase</fullName>
        <ecNumber evidence="4">4.2.-.-</ecNumber>
    </recommendedName>
</protein>
<comment type="caution">
    <text evidence="6">The sequence shown here is derived from an EMBL/GenBank/DDBJ whole genome shotgun (WGS) entry which is preliminary data.</text>
</comment>
<proteinExistence type="inferred from homology"/>
<sequence>MSTKKTNAARILDALEIEYSLLSYAVDESDLSAPAVAQKIGLEAAQTFKTLVAKGDKTGIVMACLPGDAELDLKALALASGNKRVELVPLKEVLPLTGYIRGGVSPLGAKKPYPVFLDELAQVFEKIAVSAGQRGLQLFLAPEDLQRATGAVWARLS</sequence>
<gene>
    <name evidence="6" type="ORF">COW36_11835</name>
</gene>
<dbReference type="GO" id="GO:0002161">
    <property type="term" value="F:aminoacyl-tRNA deacylase activity"/>
    <property type="evidence" value="ECO:0007669"/>
    <property type="project" value="InterPro"/>
</dbReference>
<dbReference type="InterPro" id="IPR004369">
    <property type="entry name" value="Prolyl-tRNA_editing_YbaK/EbsC"/>
</dbReference>
<dbReference type="PIRSF" id="PIRSF006181">
    <property type="entry name" value="EbsC_YbaK"/>
    <property type="match status" value="1"/>
</dbReference>
<name>A0A2M7G4J0_9BACT</name>
<dbReference type="CDD" id="cd00002">
    <property type="entry name" value="YbaK_deacylase"/>
    <property type="match status" value="1"/>
</dbReference>
<keyword evidence="2 4" id="KW-0648">Protein biosynthesis</keyword>
<dbReference type="EC" id="4.2.-.-" evidence="4"/>
<dbReference type="InterPro" id="IPR007214">
    <property type="entry name" value="YbaK/aa-tRNA-synth-assoc-dom"/>
</dbReference>